<accession>A0ACC3BR31</accession>
<sequence>MPPGSGPGSLRGVPRKTIGRNARMRPSAAARFAALVTVTAAVDVLSNAVAMAVPRPRNTGIGRRSRLGMSDTLKALSDNDFRLLFRMERNDFNALLELVRDGLRTNHAMAILAAGQPIPADCRLALALRLLAGASYLDCMLAFWLGRCTVFDVFHQVCVSGFSTCWIAHLS</sequence>
<reference evidence="1" key="1">
    <citation type="submission" date="2019-11" db="EMBL/GenBank/DDBJ databases">
        <title>Nori genome reveals adaptations in red seaweeds to the harsh intertidal environment.</title>
        <authorList>
            <person name="Wang D."/>
            <person name="Mao Y."/>
        </authorList>
    </citation>
    <scope>NUCLEOTIDE SEQUENCE</scope>
    <source>
        <tissue evidence="1">Gametophyte</tissue>
    </source>
</reference>
<dbReference type="Proteomes" id="UP000798662">
    <property type="component" value="Chromosome 1"/>
</dbReference>
<gene>
    <name evidence="1" type="ORF">I4F81_002982</name>
</gene>
<name>A0ACC3BR31_PYRYE</name>
<evidence type="ECO:0000313" key="1">
    <source>
        <dbReference type="EMBL" id="KAK1860393.1"/>
    </source>
</evidence>
<keyword evidence="2" id="KW-1185">Reference proteome</keyword>
<proteinExistence type="predicted"/>
<evidence type="ECO:0000313" key="2">
    <source>
        <dbReference type="Proteomes" id="UP000798662"/>
    </source>
</evidence>
<dbReference type="EMBL" id="CM020618">
    <property type="protein sequence ID" value="KAK1860393.1"/>
    <property type="molecule type" value="Genomic_DNA"/>
</dbReference>
<organism evidence="1 2">
    <name type="scientific">Pyropia yezoensis</name>
    <name type="common">Susabi-nori</name>
    <name type="synonym">Porphyra yezoensis</name>
    <dbReference type="NCBI Taxonomy" id="2788"/>
    <lineage>
        <taxon>Eukaryota</taxon>
        <taxon>Rhodophyta</taxon>
        <taxon>Bangiophyceae</taxon>
        <taxon>Bangiales</taxon>
        <taxon>Bangiaceae</taxon>
        <taxon>Pyropia</taxon>
    </lineage>
</organism>
<comment type="caution">
    <text evidence="1">The sequence shown here is derived from an EMBL/GenBank/DDBJ whole genome shotgun (WGS) entry which is preliminary data.</text>
</comment>
<protein>
    <submittedName>
        <fullName evidence="1">Uncharacterized protein</fullName>
    </submittedName>
</protein>